<dbReference type="GO" id="GO:0016020">
    <property type="term" value="C:membrane"/>
    <property type="evidence" value="ECO:0000318"/>
    <property type="project" value="GO_Central"/>
</dbReference>
<evidence type="ECO:0000259" key="6">
    <source>
        <dbReference type="PROSITE" id="PS51829"/>
    </source>
</evidence>
<dbReference type="STRING" id="5722.A2E9V8"/>
<keyword evidence="8" id="KW-1185">Reference proteome</keyword>
<dbReference type="EMBL" id="DS113336">
    <property type="protein sequence ID" value="EAY10520.1"/>
    <property type="molecule type" value="Genomic_DNA"/>
</dbReference>
<dbReference type="PROSITE" id="PS51892">
    <property type="entry name" value="SUBTILASE"/>
    <property type="match status" value="1"/>
</dbReference>
<dbReference type="InterPro" id="IPR023828">
    <property type="entry name" value="Peptidase_S8_Ser-AS"/>
</dbReference>
<dbReference type="GO" id="GO:0016485">
    <property type="term" value="P:protein processing"/>
    <property type="evidence" value="ECO:0000318"/>
    <property type="project" value="GO_Central"/>
</dbReference>
<accession>A2E9V8</accession>
<evidence type="ECO:0000256" key="5">
    <source>
        <dbReference type="SAM" id="Phobius"/>
    </source>
</evidence>
<dbReference type="Pfam" id="PF00082">
    <property type="entry name" value="Peptidase_S8"/>
    <property type="match status" value="1"/>
</dbReference>
<keyword evidence="1" id="KW-0645">Protease</keyword>
<dbReference type="GO" id="GO:0005737">
    <property type="term" value="C:cytoplasm"/>
    <property type="evidence" value="ECO:0007669"/>
    <property type="project" value="UniProtKB-ARBA"/>
</dbReference>
<dbReference type="RefSeq" id="XP_001322743.1">
    <property type="nucleotide sequence ID" value="XM_001322708.1"/>
</dbReference>
<evidence type="ECO:0000256" key="1">
    <source>
        <dbReference type="ARBA" id="ARBA00022670"/>
    </source>
</evidence>
<dbReference type="eggNOG" id="KOG3525">
    <property type="taxonomic scope" value="Eukaryota"/>
</dbReference>
<comment type="caution">
    <text evidence="4">Lacks conserved residue(s) required for the propagation of feature annotation.</text>
</comment>
<gene>
    <name evidence="7" type="ORF">TVAG_184220</name>
</gene>
<evidence type="ECO:0000256" key="2">
    <source>
        <dbReference type="ARBA" id="ARBA00022801"/>
    </source>
</evidence>
<dbReference type="Gene3D" id="2.60.120.260">
    <property type="entry name" value="Galactose-binding domain-like"/>
    <property type="match status" value="1"/>
</dbReference>
<dbReference type="GO" id="GO:0004252">
    <property type="term" value="F:serine-type endopeptidase activity"/>
    <property type="evidence" value="ECO:0000318"/>
    <property type="project" value="GO_Central"/>
</dbReference>
<evidence type="ECO:0000313" key="8">
    <source>
        <dbReference type="Proteomes" id="UP000001542"/>
    </source>
</evidence>
<dbReference type="Gene3D" id="3.40.50.200">
    <property type="entry name" value="Peptidase S8/S53 domain"/>
    <property type="match status" value="1"/>
</dbReference>
<keyword evidence="5" id="KW-1133">Transmembrane helix</keyword>
<evidence type="ECO:0000313" key="7">
    <source>
        <dbReference type="EMBL" id="EAY10520.1"/>
    </source>
</evidence>
<sequence length="618" mass="70430">MSSSRTDSCPFGISPNSTYSSSIIFQENFRVSTISRIFNHYIDEIDIQVNSWSIDNCDQGKCRSYERIPKIADALHNTSHGRHDKGQILLFAAGNDGEYLCDSNFQLFSIEEESMMISSTTNRGDRAFYSCRGTALICNTPSSLTSSIDLPEKPFLISTSNLSPFSLTEKFAGTSASAPIAAGVIALALQVNSNLTRRDIYYIIAMTSTKNDPFHFSWKKNSAGYLFSSVYGFGRINAGEMIEMAKKWNVVLPKQTKIFQQSYGNFKNGFCEIKFDISEDLFVETVSVDVSLYTMDYSTMLIDLISPENTISNIKTAAMIKEEGRRYNRSFLCRGFLGENAKGSWKLRIRTHILSDTNVFVNSTIKVSGTKVKPNLSMSTIHFGQNPFENYQIRTEILKDLPETINASILQRVTINNIFNKTVLIRLFASDFESKNRILLSKKNITRKGGYMEFYIPSIFVDDYCCNIICEIFEFNIIDAKKVKIQHGYNLPSNIMIYKRKYYHLIYNLYCKIEKINPEIMCSIYFANKSVSHYVYSNNGHILIECKTREKIEKIILTPVEHLDVTNVDYIVFDDVPPLPIDISYVLIAIFIILIGVFLFMKCKSKGHKVSFPYQPLI</sequence>
<dbReference type="PROSITE" id="PS51829">
    <property type="entry name" value="P_HOMO_B"/>
    <property type="match status" value="1"/>
</dbReference>
<evidence type="ECO:0000256" key="3">
    <source>
        <dbReference type="ARBA" id="ARBA00022825"/>
    </source>
</evidence>
<evidence type="ECO:0000256" key="4">
    <source>
        <dbReference type="PROSITE-ProRule" id="PRU01240"/>
    </source>
</evidence>
<keyword evidence="5" id="KW-0472">Membrane</keyword>
<dbReference type="GO" id="GO:0012505">
    <property type="term" value="C:endomembrane system"/>
    <property type="evidence" value="ECO:0007669"/>
    <property type="project" value="UniProtKB-ARBA"/>
</dbReference>
<keyword evidence="3" id="KW-0720">Serine protease</keyword>
<dbReference type="SUPFAM" id="SSF52743">
    <property type="entry name" value="Subtilisin-like"/>
    <property type="match status" value="1"/>
</dbReference>
<dbReference type="PANTHER" id="PTHR42884:SF14">
    <property type="entry name" value="NEUROENDOCRINE CONVERTASE 1"/>
    <property type="match status" value="1"/>
</dbReference>
<reference evidence="7" key="2">
    <citation type="journal article" date="2007" name="Science">
        <title>Draft genome sequence of the sexually transmitted pathogen Trichomonas vaginalis.</title>
        <authorList>
            <person name="Carlton J.M."/>
            <person name="Hirt R.P."/>
            <person name="Silva J.C."/>
            <person name="Delcher A.L."/>
            <person name="Schatz M."/>
            <person name="Zhao Q."/>
            <person name="Wortman J.R."/>
            <person name="Bidwell S.L."/>
            <person name="Alsmark U.C.M."/>
            <person name="Besteiro S."/>
            <person name="Sicheritz-Ponten T."/>
            <person name="Noel C.J."/>
            <person name="Dacks J.B."/>
            <person name="Foster P.G."/>
            <person name="Simillion C."/>
            <person name="Van de Peer Y."/>
            <person name="Miranda-Saavedra D."/>
            <person name="Barton G.J."/>
            <person name="Westrop G.D."/>
            <person name="Mueller S."/>
            <person name="Dessi D."/>
            <person name="Fiori P.L."/>
            <person name="Ren Q."/>
            <person name="Paulsen I."/>
            <person name="Zhang H."/>
            <person name="Bastida-Corcuera F.D."/>
            <person name="Simoes-Barbosa A."/>
            <person name="Brown M.T."/>
            <person name="Hayes R.D."/>
            <person name="Mukherjee M."/>
            <person name="Okumura C.Y."/>
            <person name="Schneider R."/>
            <person name="Smith A.J."/>
            <person name="Vanacova S."/>
            <person name="Villalvazo M."/>
            <person name="Haas B.J."/>
            <person name="Pertea M."/>
            <person name="Feldblyum T.V."/>
            <person name="Utterback T.R."/>
            <person name="Shu C.L."/>
            <person name="Osoegawa K."/>
            <person name="de Jong P.J."/>
            <person name="Hrdy I."/>
            <person name="Horvathova L."/>
            <person name="Zubacova Z."/>
            <person name="Dolezal P."/>
            <person name="Malik S.B."/>
            <person name="Logsdon J.M. Jr."/>
            <person name="Henze K."/>
            <person name="Gupta A."/>
            <person name="Wang C.C."/>
            <person name="Dunne R.L."/>
            <person name="Upcroft J.A."/>
            <person name="Upcroft P."/>
            <person name="White O."/>
            <person name="Salzberg S.L."/>
            <person name="Tang P."/>
            <person name="Chiu C.-H."/>
            <person name="Lee Y.-S."/>
            <person name="Embley T.M."/>
            <person name="Coombs G.H."/>
            <person name="Mottram J.C."/>
            <person name="Tachezy J."/>
            <person name="Fraser-Liggett C.M."/>
            <person name="Johnson P.J."/>
        </authorList>
    </citation>
    <scope>NUCLEOTIDE SEQUENCE [LARGE SCALE GENOMIC DNA]</scope>
    <source>
        <strain evidence="7">G3</strain>
    </source>
</reference>
<dbReference type="VEuPathDB" id="TrichDB:TVAG_184220"/>
<feature type="domain" description="P/Homo B" evidence="6">
    <location>
        <begin position="251"/>
        <end position="373"/>
    </location>
</feature>
<dbReference type="InterPro" id="IPR002884">
    <property type="entry name" value="P_dom"/>
</dbReference>
<dbReference type="AlphaFoldDB" id="A2E9V8"/>
<feature type="transmembrane region" description="Helical" evidence="5">
    <location>
        <begin position="583"/>
        <end position="601"/>
    </location>
</feature>
<organism evidence="7 8">
    <name type="scientific">Trichomonas vaginalis (strain ATCC PRA-98 / G3)</name>
    <dbReference type="NCBI Taxonomy" id="412133"/>
    <lineage>
        <taxon>Eukaryota</taxon>
        <taxon>Metamonada</taxon>
        <taxon>Parabasalia</taxon>
        <taxon>Trichomonadida</taxon>
        <taxon>Trichomonadidae</taxon>
        <taxon>Trichomonas</taxon>
    </lineage>
</organism>
<dbReference type="InterPro" id="IPR008979">
    <property type="entry name" value="Galactose-bd-like_sf"/>
</dbReference>
<dbReference type="InterPro" id="IPR000209">
    <property type="entry name" value="Peptidase_S8/S53_dom"/>
</dbReference>
<dbReference type="Proteomes" id="UP000001542">
    <property type="component" value="Unassembled WGS sequence"/>
</dbReference>
<dbReference type="PROSITE" id="PS00138">
    <property type="entry name" value="SUBTILASE_SER"/>
    <property type="match status" value="1"/>
</dbReference>
<keyword evidence="5" id="KW-0812">Transmembrane</keyword>
<proteinExistence type="inferred from homology"/>
<dbReference type="SUPFAM" id="SSF49785">
    <property type="entry name" value="Galactose-binding domain-like"/>
    <property type="match status" value="1"/>
</dbReference>
<comment type="similarity">
    <text evidence="4">Belongs to the peptidase S8 family.</text>
</comment>
<dbReference type="KEGG" id="tva:4768456"/>
<dbReference type="VEuPathDB" id="TrichDB:TVAGG3_0221310"/>
<dbReference type="PANTHER" id="PTHR42884">
    <property type="entry name" value="PROPROTEIN CONVERTASE SUBTILISIN/KEXIN-RELATED"/>
    <property type="match status" value="1"/>
</dbReference>
<dbReference type="FunFam" id="2.60.120.260:FF:000123">
    <property type="entry name" value="Clan SB, family S8, subtilisin-like serine peptidase"/>
    <property type="match status" value="1"/>
</dbReference>
<protein>
    <submittedName>
        <fullName evidence="7">Clan SB, family S8, subtilisin-like serine peptidase</fullName>
    </submittedName>
</protein>
<dbReference type="Pfam" id="PF01483">
    <property type="entry name" value="P_proprotein"/>
    <property type="match status" value="1"/>
</dbReference>
<dbReference type="InParanoid" id="A2E9V8"/>
<dbReference type="SMR" id="A2E9V8"/>
<keyword evidence="2" id="KW-0378">Hydrolase</keyword>
<dbReference type="OrthoDB" id="300641at2759"/>
<dbReference type="InterPro" id="IPR036852">
    <property type="entry name" value="Peptidase_S8/S53_dom_sf"/>
</dbReference>
<name>A2E9V8_TRIV3</name>
<reference evidence="7" key="1">
    <citation type="submission" date="2006-10" db="EMBL/GenBank/DDBJ databases">
        <authorList>
            <person name="Amadeo P."/>
            <person name="Zhao Q."/>
            <person name="Wortman J."/>
            <person name="Fraser-Liggett C."/>
            <person name="Carlton J."/>
        </authorList>
    </citation>
    <scope>NUCLEOTIDE SEQUENCE</scope>
    <source>
        <strain evidence="7">G3</strain>
    </source>
</reference>